<evidence type="ECO:0000256" key="7">
    <source>
        <dbReference type="PROSITE-ProRule" id="PRU01360"/>
    </source>
</evidence>
<dbReference type="NCBIfam" id="TIGR04057">
    <property type="entry name" value="SusC_RagA_signa"/>
    <property type="match status" value="1"/>
</dbReference>
<evidence type="ECO:0000313" key="11">
    <source>
        <dbReference type="EMBL" id="KIC94771.1"/>
    </source>
</evidence>
<evidence type="ECO:0000256" key="4">
    <source>
        <dbReference type="ARBA" id="ARBA00022692"/>
    </source>
</evidence>
<dbReference type="Pfam" id="PF13715">
    <property type="entry name" value="CarbopepD_reg_2"/>
    <property type="match status" value="1"/>
</dbReference>
<evidence type="ECO:0000256" key="8">
    <source>
        <dbReference type="SAM" id="MobiDB-lite"/>
    </source>
</evidence>
<dbReference type="AlphaFoldDB" id="A0A0C1L5F7"/>
<feature type="domain" description="TonB-dependent receptor plug" evidence="10">
    <location>
        <begin position="116"/>
        <end position="242"/>
    </location>
</feature>
<keyword evidence="6 7" id="KW-0998">Cell outer membrane</keyword>
<comment type="subcellular location">
    <subcellularLocation>
        <location evidence="1 7">Cell outer membrane</location>
        <topology evidence="1 7">Multi-pass membrane protein</topology>
    </subcellularLocation>
</comment>
<dbReference type="InterPro" id="IPR023996">
    <property type="entry name" value="TonB-dep_OMP_SusC/RagA"/>
</dbReference>
<dbReference type="GO" id="GO:0009279">
    <property type="term" value="C:cell outer membrane"/>
    <property type="evidence" value="ECO:0007669"/>
    <property type="project" value="UniProtKB-SubCell"/>
</dbReference>
<comment type="caution">
    <text evidence="11">The sequence shown here is derived from an EMBL/GenBank/DDBJ whole genome shotgun (WGS) entry which is preliminary data.</text>
</comment>
<gene>
    <name evidence="11" type="ORF">OI18_09860</name>
</gene>
<evidence type="ECO:0000256" key="2">
    <source>
        <dbReference type="ARBA" id="ARBA00022448"/>
    </source>
</evidence>
<dbReference type="RefSeq" id="WP_039139465.1">
    <property type="nucleotide sequence ID" value="NZ_JSVC01000010.1"/>
</dbReference>
<dbReference type="NCBIfam" id="TIGR04056">
    <property type="entry name" value="OMP_RagA_SusC"/>
    <property type="match status" value="1"/>
</dbReference>
<dbReference type="PROSITE" id="PS52016">
    <property type="entry name" value="TONB_DEPENDENT_REC_3"/>
    <property type="match status" value="1"/>
</dbReference>
<dbReference type="EMBL" id="JSVC01000010">
    <property type="protein sequence ID" value="KIC94771.1"/>
    <property type="molecule type" value="Genomic_DNA"/>
</dbReference>
<feature type="signal peptide" evidence="9">
    <location>
        <begin position="1"/>
        <end position="22"/>
    </location>
</feature>
<dbReference type="SUPFAM" id="SSF49464">
    <property type="entry name" value="Carboxypeptidase regulatory domain-like"/>
    <property type="match status" value="1"/>
</dbReference>
<proteinExistence type="inferred from homology"/>
<evidence type="ECO:0000256" key="5">
    <source>
        <dbReference type="ARBA" id="ARBA00023136"/>
    </source>
</evidence>
<feature type="region of interest" description="Disordered" evidence="8">
    <location>
        <begin position="31"/>
        <end position="60"/>
    </location>
</feature>
<dbReference type="Proteomes" id="UP000031408">
    <property type="component" value="Unassembled WGS sequence"/>
</dbReference>
<dbReference type="SUPFAM" id="SSF56935">
    <property type="entry name" value="Porins"/>
    <property type="match status" value="1"/>
</dbReference>
<keyword evidence="2 7" id="KW-0813">Transport</keyword>
<dbReference type="STRING" id="1349421.OI18_09860"/>
<dbReference type="Gene3D" id="2.170.130.10">
    <property type="entry name" value="TonB-dependent receptor, plug domain"/>
    <property type="match status" value="1"/>
</dbReference>
<keyword evidence="4 7" id="KW-0812">Transmembrane</keyword>
<keyword evidence="12" id="KW-1185">Reference proteome</keyword>
<organism evidence="11 12">
    <name type="scientific">Flavihumibacter solisilvae</name>
    <dbReference type="NCBI Taxonomy" id="1349421"/>
    <lineage>
        <taxon>Bacteria</taxon>
        <taxon>Pseudomonadati</taxon>
        <taxon>Bacteroidota</taxon>
        <taxon>Chitinophagia</taxon>
        <taxon>Chitinophagales</taxon>
        <taxon>Chitinophagaceae</taxon>
        <taxon>Flavihumibacter</taxon>
    </lineage>
</organism>
<dbReference type="OrthoDB" id="609136at2"/>
<name>A0A0C1L5F7_9BACT</name>
<dbReference type="InterPro" id="IPR008969">
    <property type="entry name" value="CarboxyPept-like_regulatory"/>
</dbReference>
<dbReference type="InterPro" id="IPR023997">
    <property type="entry name" value="TonB-dep_OMP_SusC/RagA_CS"/>
</dbReference>
<keyword evidence="5 7" id="KW-0472">Membrane</keyword>
<reference evidence="11 12" key="1">
    <citation type="submission" date="2014-11" db="EMBL/GenBank/DDBJ databases">
        <title>Genome sequence of Flavihumibacter solisilvae 3-3.</title>
        <authorList>
            <person name="Zhou G."/>
            <person name="Li M."/>
            <person name="Wang G."/>
        </authorList>
    </citation>
    <scope>NUCLEOTIDE SEQUENCE [LARGE SCALE GENOMIC DNA]</scope>
    <source>
        <strain evidence="11 12">3-3</strain>
    </source>
</reference>
<dbReference type="Gene3D" id="2.40.170.20">
    <property type="entry name" value="TonB-dependent receptor, beta-barrel domain"/>
    <property type="match status" value="1"/>
</dbReference>
<evidence type="ECO:0000256" key="9">
    <source>
        <dbReference type="SAM" id="SignalP"/>
    </source>
</evidence>
<feature type="chain" id="PRO_5002134759" evidence="9">
    <location>
        <begin position="23"/>
        <end position="1043"/>
    </location>
</feature>
<sequence length="1043" mass="114944">MRKLLLMVCLFASMCIPLVGLSQDRQVTGRVANSKGEPVPSASVLLKGSPRGTSTDANGNFSISVPGTNSTLVISSTGFRQQEIRVGSNSVFNVTLAEGDNMEEVIVTAFGVKKEKRALGYSAQEVKGESLVNARQPNVINAMQGKLAGVQINSGGGAPGQGARIIIRGINSLDPTANNQPLFVIDGIVIDNSTSVSSSNQSELRGMSNRIADINPDDIETMSVLKGGAATALYGSLGSNGVVVITTKSAKAGKMRVGFTTSYGIDEVNMFPDVQRTYSQGTGGVYDPESFWPSWGSTTEAAKAIDPTHPDRIYHHYKQGYQQGNQFRASVNMSGGTEAALLSSSISYFKQEGTIPNTDYKNISVRLNGKFKFSDKLQFSPTINYINSGGYRANADRYNESLTYWSPRWNVKDYMNPDGTMISHGGNNNPIYGTATNKLRDNVNRIIANGLLSYKPIKWLNVDYRLGIDYYSDFRRYTAPGPIGVEGEVPYEDNGLGFVNEQRIGNRIINSNLILTASNDWTSKFSTVIRAGHDVQDYKSHSLVADGQELDIPNLLTLNNTKNRTNSEYLSQSRLVSVFGDATLSYDNFLFLTVTARNEWTSTLQHGKNSFFYPSVSLSYVFSDMFTMPSWMTFGKVRASLSEIGKGTTPYRTNSYYGTSVLQNNGQVLWTRSDSRGDINLVPEKTKTLEIGTDLRFLNNRLGLEFTWYKLNSTDQVIPVSVSPATGYTEFILNSGELENKGIELGLTANPVQTRDFRWDVSVNYSRNRNKVISLRDGLEEIVMGSQFGYSGSSVTQKYVPGFAVGNLYGTSYRRYYDDKTDDGVHVATDLPLVILTTGNNAGFPERDLTQRLLGNSQPKWIGGISNSLTYKNFNLSFLFDTQQGMDRFNQLDNFMAAFGIASYTLNREESMVFKGVTADGQPNTQLVWLGQGQGPDGRQYGTTGGYYRNVYRGIAENFVQDASWVRLRNVSLTYNFTKALLKKSFVQGASISLTGNNLWIITNYNGFDPESSSFNAASNQDGFSGFTYPATRSYLVTLNLNF</sequence>
<keyword evidence="9" id="KW-0732">Signal</keyword>
<evidence type="ECO:0000256" key="3">
    <source>
        <dbReference type="ARBA" id="ARBA00022452"/>
    </source>
</evidence>
<evidence type="ECO:0000259" key="10">
    <source>
        <dbReference type="Pfam" id="PF07715"/>
    </source>
</evidence>
<dbReference type="Pfam" id="PF07715">
    <property type="entry name" value="Plug"/>
    <property type="match status" value="1"/>
</dbReference>
<protein>
    <submittedName>
        <fullName evidence="11">TonB-dependent receptor</fullName>
    </submittedName>
</protein>
<dbReference type="InterPro" id="IPR036942">
    <property type="entry name" value="Beta-barrel_TonB_sf"/>
</dbReference>
<keyword evidence="11" id="KW-0675">Receptor</keyword>
<keyword evidence="3 7" id="KW-1134">Transmembrane beta strand</keyword>
<evidence type="ECO:0000256" key="6">
    <source>
        <dbReference type="ARBA" id="ARBA00023237"/>
    </source>
</evidence>
<feature type="compositionally biased region" description="Polar residues" evidence="8">
    <location>
        <begin position="51"/>
        <end position="60"/>
    </location>
</feature>
<evidence type="ECO:0000256" key="1">
    <source>
        <dbReference type="ARBA" id="ARBA00004571"/>
    </source>
</evidence>
<dbReference type="Gene3D" id="2.60.40.1120">
    <property type="entry name" value="Carboxypeptidase-like, regulatory domain"/>
    <property type="match status" value="1"/>
</dbReference>
<dbReference type="InterPro" id="IPR039426">
    <property type="entry name" value="TonB-dep_rcpt-like"/>
</dbReference>
<dbReference type="InterPro" id="IPR012910">
    <property type="entry name" value="Plug_dom"/>
</dbReference>
<evidence type="ECO:0000313" key="12">
    <source>
        <dbReference type="Proteomes" id="UP000031408"/>
    </source>
</evidence>
<comment type="similarity">
    <text evidence="7">Belongs to the TonB-dependent receptor family.</text>
</comment>
<dbReference type="InterPro" id="IPR037066">
    <property type="entry name" value="Plug_dom_sf"/>
</dbReference>
<accession>A0A0C1L5F7</accession>